<dbReference type="GO" id="GO:0006412">
    <property type="term" value="P:translation"/>
    <property type="evidence" value="ECO:0007669"/>
    <property type="project" value="InterPro"/>
</dbReference>
<feature type="domain" description="Large ribosomal subunit protein uL4 C-terminal" evidence="6">
    <location>
        <begin position="318"/>
        <end position="380"/>
    </location>
</feature>
<evidence type="ECO:0000313" key="7">
    <source>
        <dbReference type="EMBL" id="KAF6004940.1"/>
    </source>
</evidence>
<dbReference type="Pfam" id="PF00573">
    <property type="entry name" value="Ribosomal_L4"/>
    <property type="match status" value="1"/>
</dbReference>
<evidence type="ECO:0000256" key="2">
    <source>
        <dbReference type="ARBA" id="ARBA00022980"/>
    </source>
</evidence>
<keyword evidence="2 7" id="KW-0689">Ribosomal protein</keyword>
<keyword evidence="3" id="KW-0687">Ribonucleoprotein</keyword>
<dbReference type="Pfam" id="PF14374">
    <property type="entry name" value="Ribos_L4_asso_C"/>
    <property type="match status" value="1"/>
</dbReference>
<keyword evidence="8" id="KW-1185">Reference proteome</keyword>
<comment type="similarity">
    <text evidence="1">Belongs to the universal ribosomal protein uL4 family.</text>
</comment>
<protein>
    <recommendedName>
        <fullName evidence="4">Large ribosomal subunit protein uL4</fullName>
    </recommendedName>
    <alternativeName>
        <fullName evidence="5">60S ribosomal protein L4</fullName>
    </alternativeName>
</protein>
<dbReference type="Proteomes" id="UP000530660">
    <property type="component" value="Unassembled WGS sequence"/>
</dbReference>
<evidence type="ECO:0000256" key="4">
    <source>
        <dbReference type="ARBA" id="ARBA00035244"/>
    </source>
</evidence>
<dbReference type="GO" id="GO:0005840">
    <property type="term" value="C:ribosome"/>
    <property type="evidence" value="ECO:0007669"/>
    <property type="project" value="UniProtKB-KW"/>
</dbReference>
<dbReference type="SUPFAM" id="SSF52166">
    <property type="entry name" value="Ribosomal protein L4"/>
    <property type="match status" value="1"/>
</dbReference>
<dbReference type="InterPro" id="IPR045240">
    <property type="entry name" value="Ribosomal_uL4_euk/arch"/>
</dbReference>
<dbReference type="FunFam" id="3.40.1370.10:FF:000011">
    <property type="entry name" value="50S ribosomal protein L4"/>
    <property type="match status" value="1"/>
</dbReference>
<dbReference type="InterPro" id="IPR023574">
    <property type="entry name" value="Ribosomal_uL4_dom_sf"/>
</dbReference>
<dbReference type="Gene3D" id="3.40.1370.10">
    <property type="match status" value="1"/>
</dbReference>
<dbReference type="InterPro" id="IPR002136">
    <property type="entry name" value="Ribosomal_uL4"/>
</dbReference>
<dbReference type="PANTHER" id="PTHR19431">
    <property type="entry name" value="60S RIBOSOMAL PROTEIN L4"/>
    <property type="match status" value="1"/>
</dbReference>
<sequence length="419" mass="46897">MAPRRPSARVRVATTEQFYGRVFGPSSAAIETRTTYEMAYASRPLVSVISIKTGEPTGEQVKLPQVFLAPIRPDVVQIVHTGVAKNARQPYGVSRMAGEWATAHSWGTGRAVSRAPRVHGGGTHRSGQVSGANFARGARMFAPTRVWRRWHVRVSRGQRRYAVASALAASALPALVMSRGHRVDRIPELPLVLSDDCESLRRTKDAVAVLKAIGAYEDVEHAAKSKNQRAGRGKMRNRRYTMRRGPLIVYANSDKDPKSGAPDNLSRAFRNLPGVECCHVERLNLLQLAPGGHLGRFCIFTKQAFERLDPIYTTAKHGFKFPRAVMNQADLSRLINSDEIQSALRPVRRLPKRPRLKRNALRNRRVMRLLNPAHDAMVRKMNERLPGASRHITKTEKTRLKAIGKQYIRRLLEKPAVEA</sequence>
<evidence type="ECO:0000313" key="8">
    <source>
        <dbReference type="Proteomes" id="UP000530660"/>
    </source>
</evidence>
<dbReference type="EMBL" id="VWRR01000002">
    <property type="protein sequence ID" value="KAF6004940.1"/>
    <property type="molecule type" value="Genomic_DNA"/>
</dbReference>
<gene>
    <name evidence="7" type="primary">RPL4</name>
    <name evidence="7" type="ORF">F1559_004339</name>
</gene>
<organism evidence="7 8">
    <name type="scientific">Cyanidiococcus yangmingshanensis</name>
    <dbReference type="NCBI Taxonomy" id="2690220"/>
    <lineage>
        <taxon>Eukaryota</taxon>
        <taxon>Rhodophyta</taxon>
        <taxon>Bangiophyceae</taxon>
        <taxon>Cyanidiales</taxon>
        <taxon>Cyanidiaceae</taxon>
        <taxon>Cyanidiococcus</taxon>
    </lineage>
</organism>
<proteinExistence type="inferred from homology"/>
<evidence type="ECO:0000256" key="1">
    <source>
        <dbReference type="ARBA" id="ARBA00010528"/>
    </source>
</evidence>
<dbReference type="OrthoDB" id="10259785at2759"/>
<comment type="caution">
    <text evidence="7">The sequence shown here is derived from an EMBL/GenBank/DDBJ whole genome shotgun (WGS) entry which is preliminary data.</text>
</comment>
<dbReference type="AlphaFoldDB" id="A0A7J7IQB5"/>
<dbReference type="GO" id="GO:1990904">
    <property type="term" value="C:ribonucleoprotein complex"/>
    <property type="evidence" value="ECO:0007669"/>
    <property type="project" value="UniProtKB-KW"/>
</dbReference>
<reference evidence="7 8" key="1">
    <citation type="journal article" date="2020" name="J. Phycol.">
        <title>Comparative genome analysis reveals Cyanidiococcus gen. nov., a new extremophilic red algal genus sister to Cyanidioschyzon (Cyanidioschyzonaceae, Rhodophyta).</title>
        <authorList>
            <person name="Liu S.-L."/>
            <person name="Chiang Y.-R."/>
            <person name="Yoon H.S."/>
            <person name="Fu H.-Y."/>
        </authorList>
    </citation>
    <scope>NUCLEOTIDE SEQUENCE [LARGE SCALE GENOMIC DNA]</scope>
    <source>
        <strain evidence="7 8">THAL066</strain>
    </source>
</reference>
<dbReference type="GO" id="GO:0003735">
    <property type="term" value="F:structural constituent of ribosome"/>
    <property type="evidence" value="ECO:0007669"/>
    <property type="project" value="InterPro"/>
</dbReference>
<dbReference type="InterPro" id="IPR025755">
    <property type="entry name" value="Ribos_uL4_C_dom"/>
</dbReference>
<name>A0A7J7IQB5_9RHOD</name>
<evidence type="ECO:0000259" key="6">
    <source>
        <dbReference type="Pfam" id="PF14374"/>
    </source>
</evidence>
<evidence type="ECO:0000256" key="5">
    <source>
        <dbReference type="ARBA" id="ARBA00035353"/>
    </source>
</evidence>
<accession>A0A7J7IQB5</accession>
<evidence type="ECO:0000256" key="3">
    <source>
        <dbReference type="ARBA" id="ARBA00023274"/>
    </source>
</evidence>